<dbReference type="AlphaFoldDB" id="A0A4Q9MAD8"/>
<gene>
    <name evidence="2" type="ORF">BD311DRAFT_37120</name>
</gene>
<evidence type="ECO:0000256" key="1">
    <source>
        <dbReference type="SAM" id="Phobius"/>
    </source>
</evidence>
<dbReference type="EMBL" id="ML143486">
    <property type="protein sequence ID" value="TBU24154.1"/>
    <property type="molecule type" value="Genomic_DNA"/>
</dbReference>
<accession>A0A4Q9MAD8</accession>
<feature type="transmembrane region" description="Helical" evidence="1">
    <location>
        <begin position="47"/>
        <end position="72"/>
    </location>
</feature>
<keyword evidence="1" id="KW-0472">Membrane</keyword>
<protein>
    <submittedName>
        <fullName evidence="2">Uncharacterized protein</fullName>
    </submittedName>
</protein>
<keyword evidence="1" id="KW-0812">Transmembrane</keyword>
<dbReference type="Proteomes" id="UP000292957">
    <property type="component" value="Unassembled WGS sequence"/>
</dbReference>
<sequence length="144" mass="16860">MIRSMRVLGQCRGRLRIPTSSTASNGTRPAYWPFAQLSSRYYRHATLCLMSTTSGLLLLFAVITSVCVLASVRSSPCLYNGEQIPHHSHGRFLHHRYSHHHRELLALTRRRRRDIHRPRSTLWGDRYHWRPLWLHCGLRHSTTP</sequence>
<evidence type="ECO:0000313" key="2">
    <source>
        <dbReference type="EMBL" id="TBU24154.1"/>
    </source>
</evidence>
<proteinExistence type="predicted"/>
<organism evidence="2">
    <name type="scientific">Dichomitus squalens</name>
    <dbReference type="NCBI Taxonomy" id="114155"/>
    <lineage>
        <taxon>Eukaryota</taxon>
        <taxon>Fungi</taxon>
        <taxon>Dikarya</taxon>
        <taxon>Basidiomycota</taxon>
        <taxon>Agaricomycotina</taxon>
        <taxon>Agaricomycetes</taxon>
        <taxon>Polyporales</taxon>
        <taxon>Polyporaceae</taxon>
        <taxon>Dichomitus</taxon>
    </lineage>
</organism>
<name>A0A4Q9MAD8_9APHY</name>
<keyword evidence="1" id="KW-1133">Transmembrane helix</keyword>
<reference evidence="2" key="1">
    <citation type="submission" date="2019-01" db="EMBL/GenBank/DDBJ databases">
        <title>Draft genome sequences of three monokaryotic isolates of the white-rot basidiomycete fungus Dichomitus squalens.</title>
        <authorList>
            <consortium name="DOE Joint Genome Institute"/>
            <person name="Lopez S.C."/>
            <person name="Andreopoulos B."/>
            <person name="Pangilinan J."/>
            <person name="Lipzen A."/>
            <person name="Riley R."/>
            <person name="Ahrendt S."/>
            <person name="Ng V."/>
            <person name="Barry K."/>
            <person name="Daum C."/>
            <person name="Grigoriev I.V."/>
            <person name="Hilden K.S."/>
            <person name="Makela M.R."/>
            <person name="de Vries R.P."/>
        </authorList>
    </citation>
    <scope>NUCLEOTIDE SEQUENCE [LARGE SCALE GENOMIC DNA]</scope>
    <source>
        <strain evidence="2">OM18370.1</strain>
    </source>
</reference>